<evidence type="ECO:0000256" key="4">
    <source>
        <dbReference type="ARBA" id="ARBA00022729"/>
    </source>
</evidence>
<gene>
    <name evidence="8" type="ORF">B0T25DRAFT_592952</name>
</gene>
<organism evidence="8 9">
    <name type="scientific">Lasiosphaeria hispida</name>
    <dbReference type="NCBI Taxonomy" id="260671"/>
    <lineage>
        <taxon>Eukaryota</taxon>
        <taxon>Fungi</taxon>
        <taxon>Dikarya</taxon>
        <taxon>Ascomycota</taxon>
        <taxon>Pezizomycotina</taxon>
        <taxon>Sordariomycetes</taxon>
        <taxon>Sordariomycetidae</taxon>
        <taxon>Sordariales</taxon>
        <taxon>Lasiosphaeriaceae</taxon>
        <taxon>Lasiosphaeria</taxon>
    </lineage>
</organism>
<dbReference type="InterPro" id="IPR043504">
    <property type="entry name" value="Peptidase_S1_PA_chymotrypsin"/>
</dbReference>
<accession>A0AAJ0MBB7</accession>
<protein>
    <recommendedName>
        <fullName evidence="7">Serine protease</fullName>
        <ecNumber evidence="7">3.4.21.-</ecNumber>
    </recommendedName>
</protein>
<reference evidence="8" key="1">
    <citation type="journal article" date="2023" name="Mol. Phylogenet. Evol.">
        <title>Genome-scale phylogeny and comparative genomics of the fungal order Sordariales.</title>
        <authorList>
            <person name="Hensen N."/>
            <person name="Bonometti L."/>
            <person name="Westerberg I."/>
            <person name="Brannstrom I.O."/>
            <person name="Guillou S."/>
            <person name="Cros-Aarteil S."/>
            <person name="Calhoun S."/>
            <person name="Haridas S."/>
            <person name="Kuo A."/>
            <person name="Mondo S."/>
            <person name="Pangilinan J."/>
            <person name="Riley R."/>
            <person name="LaButti K."/>
            <person name="Andreopoulos B."/>
            <person name="Lipzen A."/>
            <person name="Chen C."/>
            <person name="Yan M."/>
            <person name="Daum C."/>
            <person name="Ng V."/>
            <person name="Clum A."/>
            <person name="Steindorff A."/>
            <person name="Ohm R.A."/>
            <person name="Martin F."/>
            <person name="Silar P."/>
            <person name="Natvig D.O."/>
            <person name="Lalanne C."/>
            <person name="Gautier V."/>
            <person name="Ament-Velasquez S.L."/>
            <person name="Kruys A."/>
            <person name="Hutchinson M.I."/>
            <person name="Powell A.J."/>
            <person name="Barry K."/>
            <person name="Miller A.N."/>
            <person name="Grigoriev I.V."/>
            <person name="Debuchy R."/>
            <person name="Gladieux P."/>
            <person name="Hiltunen Thoren M."/>
            <person name="Johannesson H."/>
        </authorList>
    </citation>
    <scope>NUCLEOTIDE SEQUENCE</scope>
    <source>
        <strain evidence="8">CBS 955.72</strain>
    </source>
</reference>
<comment type="similarity">
    <text evidence="2 7">Belongs to the peptidase S1B family.</text>
</comment>
<evidence type="ECO:0000256" key="3">
    <source>
        <dbReference type="ARBA" id="ARBA00022670"/>
    </source>
</evidence>
<dbReference type="GO" id="GO:0006508">
    <property type="term" value="P:proteolysis"/>
    <property type="evidence" value="ECO:0007669"/>
    <property type="project" value="UniProtKB-KW"/>
</dbReference>
<keyword evidence="9" id="KW-1185">Reference proteome</keyword>
<dbReference type="EMBL" id="JAUIQD010000006">
    <property type="protein sequence ID" value="KAK3346997.1"/>
    <property type="molecule type" value="Genomic_DNA"/>
</dbReference>
<evidence type="ECO:0000313" key="8">
    <source>
        <dbReference type="EMBL" id="KAK3346997.1"/>
    </source>
</evidence>
<dbReference type="PRINTS" id="PR00839">
    <property type="entry name" value="V8PROTEASE"/>
</dbReference>
<dbReference type="EC" id="3.4.21.-" evidence="7"/>
<evidence type="ECO:0000256" key="6">
    <source>
        <dbReference type="ARBA" id="ARBA00022825"/>
    </source>
</evidence>
<dbReference type="PANTHER" id="PTHR15462">
    <property type="entry name" value="SERINE PROTEASE"/>
    <property type="match status" value="1"/>
</dbReference>
<keyword evidence="6 7" id="KW-0720">Serine protease</keyword>
<evidence type="ECO:0000256" key="5">
    <source>
        <dbReference type="ARBA" id="ARBA00022801"/>
    </source>
</evidence>
<dbReference type="InterPro" id="IPR050966">
    <property type="entry name" value="Glutamyl_endopeptidase"/>
</dbReference>
<keyword evidence="5 7" id="KW-0378">Hydrolase</keyword>
<dbReference type="PROSITE" id="PS00134">
    <property type="entry name" value="TRYPSIN_HIS"/>
    <property type="match status" value="1"/>
</dbReference>
<dbReference type="PANTHER" id="PTHR15462:SF8">
    <property type="entry name" value="SERINE PROTEASE"/>
    <property type="match status" value="1"/>
</dbReference>
<dbReference type="GO" id="GO:0004252">
    <property type="term" value="F:serine-type endopeptidase activity"/>
    <property type="evidence" value="ECO:0007669"/>
    <property type="project" value="InterPro"/>
</dbReference>
<dbReference type="InterPro" id="IPR018114">
    <property type="entry name" value="TRYPSIN_HIS"/>
</dbReference>
<sequence length="611" mass="63715">MRYEGMGPDDKRYAIGTGYLVSSDILITAGHCVFDINHETKKGLGRVTEMKVFIGYSGKKSVDTEGVQQRKAASVATTAQWVTSGNRRGDVAFVRLDKPFTGNLRLFTYKDTPVAQSDVMLGVVGYPGDKDVDSEKGAEMYELMESNTYSLQKNAYNMLSYTISTFKGQSGSPVLQRDRSGLTVIGTHCYGESPRNSASVVGGPYGVSYDTFLTSLTTPNPAIPSITSLPISTLLSSTEAFLSTDTNNTEGFFDILRDIGRVVAPVAQAALPFVSPLLGPLGAPVSAIGGIALGALNKAVSESLLSGEPPAGTPISLVPGTAERAVLAESALQTVLRMERSPVSERLLGAIRQKYTASGFTRAHADKLGRQMVPLLSQAGLRLATTEGLARKEAQWAGGAAQLPVSHHEGDMSTGDSNADDLIKTAGEVPVRKATGTAETESFFGDIGSFLSKGLSVAKPVLLTSARAGLKKIDEILSKKESGTEAALVDDGRGVVSDEKAAALLAHRAVVAECALQAVVEADKGALKESVILGGADGARQEGFFDGLLKTVQVIGPAVLKVAPAVLGTAVPHLLRAVAGTEADVVAPPPAKKLENGMVNGGGNAKVGVLA</sequence>
<dbReference type="AlphaFoldDB" id="A0AAJ0MBB7"/>
<reference evidence="8" key="2">
    <citation type="submission" date="2023-06" db="EMBL/GenBank/DDBJ databases">
        <authorList>
            <consortium name="Lawrence Berkeley National Laboratory"/>
            <person name="Haridas S."/>
            <person name="Hensen N."/>
            <person name="Bonometti L."/>
            <person name="Westerberg I."/>
            <person name="Brannstrom I.O."/>
            <person name="Guillou S."/>
            <person name="Cros-Aarteil S."/>
            <person name="Calhoun S."/>
            <person name="Kuo A."/>
            <person name="Mondo S."/>
            <person name="Pangilinan J."/>
            <person name="Riley R."/>
            <person name="Labutti K."/>
            <person name="Andreopoulos B."/>
            <person name="Lipzen A."/>
            <person name="Chen C."/>
            <person name="Yanf M."/>
            <person name="Daum C."/>
            <person name="Ng V."/>
            <person name="Clum A."/>
            <person name="Steindorff A."/>
            <person name="Ohm R."/>
            <person name="Martin F."/>
            <person name="Silar P."/>
            <person name="Natvig D."/>
            <person name="Lalanne C."/>
            <person name="Gautier V."/>
            <person name="Ament-Velasquez S.L."/>
            <person name="Kruys A."/>
            <person name="Hutchinson M.I."/>
            <person name="Powell A.J."/>
            <person name="Barry K."/>
            <person name="Miller A.N."/>
            <person name="Grigoriev I.V."/>
            <person name="Debuchy R."/>
            <person name="Gladieux P."/>
            <person name="Thoren M.H."/>
            <person name="Johannesson H."/>
        </authorList>
    </citation>
    <scope>NUCLEOTIDE SEQUENCE</scope>
    <source>
        <strain evidence="8">CBS 955.72</strain>
    </source>
</reference>
<comment type="caution">
    <text evidence="8">The sequence shown here is derived from an EMBL/GenBank/DDBJ whole genome shotgun (WGS) entry which is preliminary data.</text>
</comment>
<evidence type="ECO:0000256" key="7">
    <source>
        <dbReference type="RuleBase" id="RU004296"/>
    </source>
</evidence>
<comment type="similarity">
    <text evidence="1">Belongs to the peptidase S1 family.</text>
</comment>
<evidence type="ECO:0000256" key="2">
    <source>
        <dbReference type="ARBA" id="ARBA00008764"/>
    </source>
</evidence>
<dbReference type="Proteomes" id="UP001275084">
    <property type="component" value="Unassembled WGS sequence"/>
</dbReference>
<dbReference type="InterPro" id="IPR009003">
    <property type="entry name" value="Peptidase_S1_PA"/>
</dbReference>
<keyword evidence="4" id="KW-0732">Signal</keyword>
<keyword evidence="3 7" id="KW-0645">Protease</keyword>
<dbReference type="Pfam" id="PF13365">
    <property type="entry name" value="Trypsin_2"/>
    <property type="match status" value="1"/>
</dbReference>
<dbReference type="Gene3D" id="2.40.10.10">
    <property type="entry name" value="Trypsin-like serine proteases"/>
    <property type="match status" value="2"/>
</dbReference>
<proteinExistence type="inferred from homology"/>
<evidence type="ECO:0000256" key="1">
    <source>
        <dbReference type="ARBA" id="ARBA00007664"/>
    </source>
</evidence>
<name>A0AAJ0MBB7_9PEZI</name>
<evidence type="ECO:0000313" key="9">
    <source>
        <dbReference type="Proteomes" id="UP001275084"/>
    </source>
</evidence>
<dbReference type="InterPro" id="IPR008256">
    <property type="entry name" value="Peptidase_S1B"/>
</dbReference>
<dbReference type="SUPFAM" id="SSF50494">
    <property type="entry name" value="Trypsin-like serine proteases"/>
    <property type="match status" value="1"/>
</dbReference>